<gene>
    <name evidence="1" type="ORF">ND2E_3317</name>
</gene>
<dbReference type="PANTHER" id="PTHR13887">
    <property type="entry name" value="GLUTATHIONE S-TRANSFERASE KAPPA"/>
    <property type="match status" value="1"/>
</dbReference>
<evidence type="ECO:0000313" key="2">
    <source>
        <dbReference type="Proteomes" id="UP000029843"/>
    </source>
</evidence>
<dbReference type="PANTHER" id="PTHR13887:SF54">
    <property type="entry name" value="DSBA FAMILY PROTEIN"/>
    <property type="match status" value="1"/>
</dbReference>
<dbReference type="CDD" id="cd03025">
    <property type="entry name" value="DsbA_FrnE_like"/>
    <property type="match status" value="1"/>
</dbReference>
<dbReference type="Pfam" id="PF13743">
    <property type="entry name" value="Thioredoxin_5"/>
    <property type="match status" value="1"/>
</dbReference>
<comment type="caution">
    <text evidence="1">The sequence shown here is derived from an EMBL/GenBank/DDBJ whole genome shotgun (WGS) entry which is preliminary data.</text>
</comment>
<dbReference type="EMBL" id="JQED01000029">
    <property type="protein sequence ID" value="KGJ91452.1"/>
    <property type="molecule type" value="Genomic_DNA"/>
</dbReference>
<sequence>MSSKLYYIYDPMCSWCWGYRPVWDLLQQHLPTSIDVEYVAGGLAADSDSAMPMAQQQMIQNHWRTIEQKLGTRFNHDFWRVNTPRRSTYSACRAVIAADKQSCQKAMIDAIQRAYYLRALNPSDVDVLISVAKELSEQTPSTLDVAQFIIDINSQETNNELAKQVSLARELTQQGFPSLVLDIDGVIEQIPLDYSDYKTTLAYIQQVS</sequence>
<dbReference type="RefSeq" id="WP_033094068.1">
    <property type="nucleotide sequence ID" value="NZ_JQED01000029.1"/>
</dbReference>
<organism evidence="1 2">
    <name type="scientific">Colwellia psychrerythraea</name>
    <name type="common">Vibrio psychroerythus</name>
    <dbReference type="NCBI Taxonomy" id="28229"/>
    <lineage>
        <taxon>Bacteria</taxon>
        <taxon>Pseudomonadati</taxon>
        <taxon>Pseudomonadota</taxon>
        <taxon>Gammaproteobacteria</taxon>
        <taxon>Alteromonadales</taxon>
        <taxon>Colwelliaceae</taxon>
        <taxon>Colwellia</taxon>
    </lineage>
</organism>
<reference evidence="1 2" key="1">
    <citation type="submission" date="2014-08" db="EMBL/GenBank/DDBJ databases">
        <title>Genomic and Phenotypic Diversity of Colwellia psychrerythraea strains from Disparate Marine Basins.</title>
        <authorList>
            <person name="Techtmann S.M."/>
            <person name="Stelling S.C."/>
            <person name="Utturkar S.M."/>
            <person name="Alshibli N."/>
            <person name="Harris A."/>
            <person name="Brown S.D."/>
            <person name="Hazen T.C."/>
        </authorList>
    </citation>
    <scope>NUCLEOTIDE SEQUENCE [LARGE SCALE GENOMIC DNA]</scope>
    <source>
        <strain evidence="1 2">ND2E</strain>
    </source>
</reference>
<dbReference type="Gene3D" id="3.40.30.10">
    <property type="entry name" value="Glutaredoxin"/>
    <property type="match status" value="1"/>
</dbReference>
<accession>A0A099KNF1</accession>
<evidence type="ECO:0000313" key="1">
    <source>
        <dbReference type="EMBL" id="KGJ91452.1"/>
    </source>
</evidence>
<evidence type="ECO:0008006" key="3">
    <source>
        <dbReference type="Google" id="ProtNLM"/>
    </source>
</evidence>
<dbReference type="SUPFAM" id="SSF52833">
    <property type="entry name" value="Thioredoxin-like"/>
    <property type="match status" value="1"/>
</dbReference>
<dbReference type="InterPro" id="IPR036249">
    <property type="entry name" value="Thioredoxin-like_sf"/>
</dbReference>
<dbReference type="Proteomes" id="UP000029843">
    <property type="component" value="Unassembled WGS sequence"/>
</dbReference>
<name>A0A099KNF1_COLPS</name>
<proteinExistence type="predicted"/>
<dbReference type="OrthoDB" id="9813770at2"/>
<protein>
    <recommendedName>
        <fullName evidence="3">DsbA family protein</fullName>
    </recommendedName>
</protein>
<dbReference type="AlphaFoldDB" id="A0A099KNF1"/>
<dbReference type="PATRIC" id="fig|28229.4.peg.2368"/>